<feature type="domain" description="Phage shock protein PspC N-terminal" evidence="7">
    <location>
        <begin position="5"/>
        <end position="62"/>
    </location>
</feature>
<dbReference type="InterPro" id="IPR052027">
    <property type="entry name" value="PspC"/>
</dbReference>
<keyword evidence="9" id="KW-1185">Reference proteome</keyword>
<comment type="subcellular location">
    <subcellularLocation>
        <location evidence="1">Cell membrane</location>
        <topology evidence="1">Single-pass membrane protein</topology>
    </subcellularLocation>
</comment>
<comment type="caution">
    <text evidence="8">The sequence shown here is derived from an EMBL/GenBank/DDBJ whole genome shotgun (WGS) entry which is preliminary data.</text>
</comment>
<feature type="transmembrane region" description="Helical" evidence="6">
    <location>
        <begin position="35"/>
        <end position="60"/>
    </location>
</feature>
<keyword evidence="3 6" id="KW-0812">Transmembrane</keyword>
<dbReference type="PANTHER" id="PTHR33885:SF3">
    <property type="entry name" value="PHAGE SHOCK PROTEIN C"/>
    <property type="match status" value="1"/>
</dbReference>
<name>A0A853JEW4_9GAMM</name>
<dbReference type="PANTHER" id="PTHR33885">
    <property type="entry name" value="PHAGE SHOCK PROTEIN C"/>
    <property type="match status" value="1"/>
</dbReference>
<dbReference type="GO" id="GO:0005886">
    <property type="term" value="C:plasma membrane"/>
    <property type="evidence" value="ECO:0007669"/>
    <property type="project" value="UniProtKB-SubCell"/>
</dbReference>
<proteinExistence type="predicted"/>
<organism evidence="8 9">
    <name type="scientific">Luteimonas salinisoli</name>
    <dbReference type="NCBI Taxonomy" id="2752307"/>
    <lineage>
        <taxon>Bacteria</taxon>
        <taxon>Pseudomonadati</taxon>
        <taxon>Pseudomonadota</taxon>
        <taxon>Gammaproteobacteria</taxon>
        <taxon>Lysobacterales</taxon>
        <taxon>Lysobacteraceae</taxon>
        <taxon>Luteimonas</taxon>
    </lineage>
</organism>
<accession>A0A853JEW4</accession>
<dbReference type="RefSeq" id="WP_180679174.1">
    <property type="nucleotide sequence ID" value="NZ_JACCKA010000076.1"/>
</dbReference>
<gene>
    <name evidence="8" type="ORF">H0E84_13470</name>
</gene>
<evidence type="ECO:0000256" key="3">
    <source>
        <dbReference type="ARBA" id="ARBA00022692"/>
    </source>
</evidence>
<dbReference type="AlphaFoldDB" id="A0A853JEW4"/>
<evidence type="ECO:0000256" key="6">
    <source>
        <dbReference type="SAM" id="Phobius"/>
    </source>
</evidence>
<dbReference type="EMBL" id="JACCKA010000076">
    <property type="protein sequence ID" value="NZA27395.1"/>
    <property type="molecule type" value="Genomic_DNA"/>
</dbReference>
<dbReference type="Pfam" id="PF04024">
    <property type="entry name" value="PspC"/>
    <property type="match status" value="1"/>
</dbReference>
<keyword evidence="2" id="KW-1003">Cell membrane</keyword>
<dbReference type="Proteomes" id="UP000578091">
    <property type="component" value="Unassembled WGS sequence"/>
</dbReference>
<dbReference type="InterPro" id="IPR007168">
    <property type="entry name" value="Phageshock_PspC_N"/>
</dbReference>
<evidence type="ECO:0000313" key="9">
    <source>
        <dbReference type="Proteomes" id="UP000578091"/>
    </source>
</evidence>
<keyword evidence="5 6" id="KW-0472">Membrane</keyword>
<evidence type="ECO:0000313" key="8">
    <source>
        <dbReference type="EMBL" id="NZA27395.1"/>
    </source>
</evidence>
<evidence type="ECO:0000259" key="7">
    <source>
        <dbReference type="Pfam" id="PF04024"/>
    </source>
</evidence>
<evidence type="ECO:0000256" key="4">
    <source>
        <dbReference type="ARBA" id="ARBA00022989"/>
    </source>
</evidence>
<protein>
    <submittedName>
        <fullName evidence="8">PspC domain-containing protein</fullName>
    </submittedName>
</protein>
<evidence type="ECO:0000256" key="5">
    <source>
        <dbReference type="ARBA" id="ARBA00023136"/>
    </source>
</evidence>
<keyword evidence="4 6" id="KW-1133">Transmembrane helix</keyword>
<sequence>MSHPTLSRSINDRVIAGVMGGIARRFGWSSTMVRVLFVVVSILSAAFPGILVYLVLWLVMPEGD</sequence>
<evidence type="ECO:0000256" key="1">
    <source>
        <dbReference type="ARBA" id="ARBA00004162"/>
    </source>
</evidence>
<reference evidence="8 9" key="1">
    <citation type="submission" date="2020-07" db="EMBL/GenBank/DDBJ databases">
        <title>Luteimonas sp. SJ-92.</title>
        <authorList>
            <person name="Huang X.-X."/>
            <person name="Xu L."/>
            <person name="Sun J.-Q."/>
        </authorList>
    </citation>
    <scope>NUCLEOTIDE SEQUENCE [LARGE SCALE GENOMIC DNA]</scope>
    <source>
        <strain evidence="8 9">SJ-92</strain>
    </source>
</reference>
<evidence type="ECO:0000256" key="2">
    <source>
        <dbReference type="ARBA" id="ARBA00022475"/>
    </source>
</evidence>